<feature type="region of interest" description="Disordered" evidence="1">
    <location>
        <begin position="28"/>
        <end position="68"/>
    </location>
</feature>
<keyword evidence="3" id="KW-1185">Reference proteome</keyword>
<comment type="caution">
    <text evidence="2">The sequence shown here is derived from an EMBL/GenBank/DDBJ whole genome shotgun (WGS) entry which is preliminary data.</text>
</comment>
<dbReference type="EMBL" id="WSZM01000226">
    <property type="protein sequence ID" value="KAF4037885.1"/>
    <property type="molecule type" value="Genomic_DNA"/>
</dbReference>
<accession>A0A833T5P2</accession>
<evidence type="ECO:0000313" key="2">
    <source>
        <dbReference type="EMBL" id="KAF4037885.1"/>
    </source>
</evidence>
<proteinExistence type="predicted"/>
<dbReference type="AlphaFoldDB" id="A0A833T5P2"/>
<protein>
    <submittedName>
        <fullName evidence="2">Uncharacterized protein</fullName>
    </submittedName>
</protein>
<reference evidence="2" key="1">
    <citation type="submission" date="2020-04" db="EMBL/GenBank/DDBJ databases">
        <title>Hybrid Assembly of Korean Phytophthora infestans isolates.</title>
        <authorList>
            <person name="Prokchorchik M."/>
            <person name="Lee Y."/>
            <person name="Seo J."/>
            <person name="Cho J.-H."/>
            <person name="Park Y.-E."/>
            <person name="Jang D.-C."/>
            <person name="Im J.-S."/>
            <person name="Choi J.-G."/>
            <person name="Park H.-J."/>
            <person name="Lee G.-B."/>
            <person name="Lee Y.-G."/>
            <person name="Hong S.-Y."/>
            <person name="Cho K."/>
            <person name="Sohn K.H."/>
        </authorList>
    </citation>
    <scope>NUCLEOTIDE SEQUENCE</scope>
    <source>
        <strain evidence="2">KR_1_A1</strain>
    </source>
</reference>
<evidence type="ECO:0000256" key="1">
    <source>
        <dbReference type="SAM" id="MobiDB-lite"/>
    </source>
</evidence>
<evidence type="ECO:0000313" key="3">
    <source>
        <dbReference type="Proteomes" id="UP000602510"/>
    </source>
</evidence>
<gene>
    <name evidence="2" type="ORF">GN244_ATG10012</name>
</gene>
<sequence>MPTGVGITQRLVVSTSLRLDGVLLELSGASGSAQTDGRTNGRTGGASVDENQGQSARSTDRGNAPKYADGCVVGRRLKCVSSPSD</sequence>
<organism evidence="2 3">
    <name type="scientific">Phytophthora infestans</name>
    <name type="common">Potato late blight agent</name>
    <name type="synonym">Botrytis infestans</name>
    <dbReference type="NCBI Taxonomy" id="4787"/>
    <lineage>
        <taxon>Eukaryota</taxon>
        <taxon>Sar</taxon>
        <taxon>Stramenopiles</taxon>
        <taxon>Oomycota</taxon>
        <taxon>Peronosporomycetes</taxon>
        <taxon>Peronosporales</taxon>
        <taxon>Peronosporaceae</taxon>
        <taxon>Phytophthora</taxon>
    </lineage>
</organism>
<name>A0A833T5P2_PHYIN</name>
<dbReference type="Proteomes" id="UP000602510">
    <property type="component" value="Unassembled WGS sequence"/>
</dbReference>
<feature type="compositionally biased region" description="Polar residues" evidence="1">
    <location>
        <begin position="29"/>
        <end position="41"/>
    </location>
</feature>